<feature type="compositionally biased region" description="Basic and acidic residues" evidence="1">
    <location>
        <begin position="22"/>
        <end position="67"/>
    </location>
</feature>
<feature type="region of interest" description="Disordered" evidence="1">
    <location>
        <begin position="14"/>
        <end position="79"/>
    </location>
</feature>
<evidence type="ECO:0000256" key="1">
    <source>
        <dbReference type="SAM" id="MobiDB-lite"/>
    </source>
</evidence>
<accession>A0ABD2BPB9</accession>
<dbReference type="AlphaFoldDB" id="A0ABD2BPB9"/>
<evidence type="ECO:0000313" key="2">
    <source>
        <dbReference type="EMBL" id="KAL2734626.1"/>
    </source>
</evidence>
<dbReference type="EMBL" id="JAYRBN010000071">
    <property type="protein sequence ID" value="KAL2734626.1"/>
    <property type="molecule type" value="Genomic_DNA"/>
</dbReference>
<gene>
    <name evidence="2" type="ORF">V1477_013803</name>
</gene>
<evidence type="ECO:0000313" key="3">
    <source>
        <dbReference type="Proteomes" id="UP001607303"/>
    </source>
</evidence>
<organism evidence="2 3">
    <name type="scientific">Vespula maculifrons</name>
    <name type="common">Eastern yellow jacket</name>
    <name type="synonym">Wasp</name>
    <dbReference type="NCBI Taxonomy" id="7453"/>
    <lineage>
        <taxon>Eukaryota</taxon>
        <taxon>Metazoa</taxon>
        <taxon>Ecdysozoa</taxon>
        <taxon>Arthropoda</taxon>
        <taxon>Hexapoda</taxon>
        <taxon>Insecta</taxon>
        <taxon>Pterygota</taxon>
        <taxon>Neoptera</taxon>
        <taxon>Endopterygota</taxon>
        <taxon>Hymenoptera</taxon>
        <taxon>Apocrita</taxon>
        <taxon>Aculeata</taxon>
        <taxon>Vespoidea</taxon>
        <taxon>Vespidae</taxon>
        <taxon>Vespinae</taxon>
        <taxon>Vespula</taxon>
    </lineage>
</organism>
<dbReference type="Proteomes" id="UP001607303">
    <property type="component" value="Unassembled WGS sequence"/>
</dbReference>
<reference evidence="2 3" key="1">
    <citation type="journal article" date="2024" name="Ann. Entomol. Soc. Am.">
        <title>Genomic analyses of the southern and eastern yellowjacket wasps (Hymenoptera: Vespidae) reveal evolutionary signatures of social life.</title>
        <authorList>
            <person name="Catto M.A."/>
            <person name="Caine P.B."/>
            <person name="Orr S.E."/>
            <person name="Hunt B.G."/>
            <person name="Goodisman M.A.D."/>
        </authorList>
    </citation>
    <scope>NUCLEOTIDE SEQUENCE [LARGE SCALE GENOMIC DNA]</scope>
    <source>
        <strain evidence="2">232</strain>
        <tissue evidence="2">Head and thorax</tissue>
    </source>
</reference>
<keyword evidence="3" id="KW-1185">Reference proteome</keyword>
<protein>
    <submittedName>
        <fullName evidence="2">Uncharacterized protein</fullName>
    </submittedName>
</protein>
<comment type="caution">
    <text evidence="2">The sequence shown here is derived from an EMBL/GenBank/DDBJ whole genome shotgun (WGS) entry which is preliminary data.</text>
</comment>
<name>A0ABD2BPB9_VESMC</name>
<sequence>MISIVHIYRAMNQVKNKKSKEGKKEDLKKEQRKTFEKKRIEKREAKETRRNPRGETRRKLKETKETKQPVMRPPFTFTYSSPPRGSLRIAALDLRIRGNTILAVPYTPDIRSIPYTAPNKLLLSLGYYSRGVGRKRKREREKKRDKLIEGREKKVVSWGGEVSSSDDDVKFMQMIFTSSHIRNVWVQFYILNMNF</sequence>
<proteinExistence type="predicted"/>